<dbReference type="InterPro" id="IPR050557">
    <property type="entry name" value="RTX_toxin/Mannuronan_C5-epim"/>
</dbReference>
<evidence type="ECO:0000256" key="2">
    <source>
        <dbReference type="ARBA" id="ARBA00022525"/>
    </source>
</evidence>
<dbReference type="PROSITE" id="PS00330">
    <property type="entry name" value="HEMOLYSIN_CALCIUM"/>
    <property type="match status" value="3"/>
</dbReference>
<feature type="compositionally biased region" description="Low complexity" evidence="3">
    <location>
        <begin position="149"/>
        <end position="160"/>
    </location>
</feature>
<dbReference type="Gene3D" id="2.170.16.10">
    <property type="entry name" value="Hedgehog/Intein (Hint) domain"/>
    <property type="match status" value="1"/>
</dbReference>
<dbReference type="InterPro" id="IPR028992">
    <property type="entry name" value="Hedgehog/Intein_dom"/>
</dbReference>
<dbReference type="SUPFAM" id="SSF51120">
    <property type="entry name" value="beta-Roll"/>
    <property type="match status" value="3"/>
</dbReference>
<sequence length="780" mass="81512">MLDWSLFGSTGVDITSGQTVDTGGVAVTVDFLAQDEGAAARNLEFDQYVAPGENFDSTEGLKLFGSGGEGGVDDTSTTTLTFASTDAAFGDAVENVSFRINDLDLGQGGLDYTDIVTIRAYDAEGNLVDVTLTPGGDILTSGDTATGNDSASTFTPPTDPDTSLLVEIAGPVTRIEIDYDNGGVDQQAVWVTDIEFSTTEFNGGPDGYVDGNDDPNLIDDMYDGDPNGDFVDNNDALLPGEVGNDDIIRAGGGDDTVEAGDGDDEVLAGDGNDSVNGGVGDDNLMGEMGNDTLIGGDGSDFVAGGDGNDLIDTSKDGTTPVLPEEGFDDPTGVPVDPLPDDDRDYVEAGTGDDTITTGDDADTIFAGFGNDVIDGGIDDDVIRASVGDDSVIGGEGDDDILGGTGDDTIMGDGGIYGDELANDGTDPEPTNNEDTISGGSGNDVIYGQDDNDVLNGGIGDDTIDGGVDDDDIRGNDGNDVLIGGDGNDTIRGGNGDDTISGGDGIDLLEGRADRDVFEDVGAGDTVDGGTGGDDFDTLDLTGLGSFEIVGETVDPDGDSTSGTVNFLDADGNVTGSLVFTEIENLIPCFTPGTVIATPRGERRVEDLQVGDRIITRDNGLQEIRWIGQRDLTGQELIRSPHLKPVLIRAGSLGHGLPERDLLVSPQHRMLINSERAALYFEEREVLAAAKHLTGLTGVDTVETPAISYIHFMFDQHEVVLSNGSWTESFQPGEQVLDGMGDEQRDEIFDLFPELREKDGLEGYQAARRSLKKHETKLLVE</sequence>
<dbReference type="PANTHER" id="PTHR38340:SF1">
    <property type="entry name" value="S-LAYER PROTEIN"/>
    <property type="match status" value="1"/>
</dbReference>
<evidence type="ECO:0000256" key="1">
    <source>
        <dbReference type="ARBA" id="ARBA00004613"/>
    </source>
</evidence>
<dbReference type="InterPro" id="IPR036844">
    <property type="entry name" value="Hint_dom_sf"/>
</dbReference>
<dbReference type="InterPro" id="IPR018511">
    <property type="entry name" value="Hemolysin-typ_Ca-bd_CS"/>
</dbReference>
<evidence type="ECO:0000313" key="6">
    <source>
        <dbReference type="Proteomes" id="UP000428330"/>
    </source>
</evidence>
<dbReference type="Gene3D" id="2.150.10.10">
    <property type="entry name" value="Serralysin-like metalloprotease, C-terminal"/>
    <property type="match status" value="2"/>
</dbReference>
<gene>
    <name evidence="5" type="ORF">EI983_07485</name>
</gene>
<dbReference type="Pfam" id="PF00353">
    <property type="entry name" value="HemolysinCabind"/>
    <property type="match status" value="6"/>
</dbReference>
<comment type="subcellular location">
    <subcellularLocation>
        <location evidence="1">Secreted</location>
    </subcellularLocation>
</comment>
<evidence type="ECO:0000313" key="5">
    <source>
        <dbReference type="EMBL" id="QGX98128.1"/>
    </source>
</evidence>
<feature type="compositionally biased region" description="Polar residues" evidence="3">
    <location>
        <begin position="428"/>
        <end position="437"/>
    </location>
</feature>
<feature type="domain" description="Hedgehog/Intein (Hint)" evidence="4">
    <location>
        <begin position="587"/>
        <end position="732"/>
    </location>
</feature>
<dbReference type="Pfam" id="PF13403">
    <property type="entry name" value="Hint_2"/>
    <property type="match status" value="1"/>
</dbReference>
<reference evidence="6" key="1">
    <citation type="submission" date="2018-12" db="EMBL/GenBank/DDBJ databases">
        <title>Complete genome sequence of Roseovarius sp. MME-070.</title>
        <authorList>
            <person name="Nam Y.-D."/>
            <person name="Kang J."/>
            <person name="Chung W.-H."/>
            <person name="Park Y.S."/>
        </authorList>
    </citation>
    <scope>NUCLEOTIDE SEQUENCE [LARGE SCALE GENOMIC DNA]</scope>
    <source>
        <strain evidence="6">MME-070</strain>
    </source>
</reference>
<dbReference type="PRINTS" id="PR00313">
    <property type="entry name" value="CABNDNGRPT"/>
</dbReference>
<accession>A0A6I6IZT5</accession>
<evidence type="ECO:0000259" key="4">
    <source>
        <dbReference type="Pfam" id="PF13403"/>
    </source>
</evidence>
<dbReference type="RefSeq" id="WP_281356457.1">
    <property type="nucleotide sequence ID" value="NZ_CP034348.1"/>
</dbReference>
<evidence type="ECO:0000256" key="3">
    <source>
        <dbReference type="SAM" id="MobiDB-lite"/>
    </source>
</evidence>
<dbReference type="PANTHER" id="PTHR38340">
    <property type="entry name" value="S-LAYER PROTEIN"/>
    <property type="match status" value="1"/>
</dbReference>
<dbReference type="SUPFAM" id="SSF51294">
    <property type="entry name" value="Hedgehog/intein (Hint) domain"/>
    <property type="match status" value="1"/>
</dbReference>
<dbReference type="PROSITE" id="PS50817">
    <property type="entry name" value="INTEIN_N_TER"/>
    <property type="match status" value="1"/>
</dbReference>
<dbReference type="KEGG" id="rom:EI983_07485"/>
<protein>
    <submittedName>
        <fullName evidence="5">Type I secretion protein</fullName>
    </submittedName>
</protein>
<dbReference type="GO" id="GO:0005509">
    <property type="term" value="F:calcium ion binding"/>
    <property type="evidence" value="ECO:0007669"/>
    <property type="project" value="InterPro"/>
</dbReference>
<dbReference type="Proteomes" id="UP000428330">
    <property type="component" value="Chromosome"/>
</dbReference>
<dbReference type="InterPro" id="IPR001343">
    <property type="entry name" value="Hemolysn_Ca-bd"/>
</dbReference>
<dbReference type="InterPro" id="IPR006141">
    <property type="entry name" value="Intein_N"/>
</dbReference>
<proteinExistence type="predicted"/>
<keyword evidence="6" id="KW-1185">Reference proteome</keyword>
<organism evidence="5 6">
    <name type="scientific">Roseovarius faecimaris</name>
    <dbReference type="NCBI Taxonomy" id="2494550"/>
    <lineage>
        <taxon>Bacteria</taxon>
        <taxon>Pseudomonadati</taxon>
        <taxon>Pseudomonadota</taxon>
        <taxon>Alphaproteobacteria</taxon>
        <taxon>Rhodobacterales</taxon>
        <taxon>Roseobacteraceae</taxon>
        <taxon>Roseovarius</taxon>
    </lineage>
</organism>
<dbReference type="EMBL" id="CP034348">
    <property type="protein sequence ID" value="QGX98128.1"/>
    <property type="molecule type" value="Genomic_DNA"/>
</dbReference>
<dbReference type="InterPro" id="IPR011049">
    <property type="entry name" value="Serralysin-like_metalloprot_C"/>
</dbReference>
<dbReference type="GO" id="GO:0005576">
    <property type="term" value="C:extracellular region"/>
    <property type="evidence" value="ECO:0007669"/>
    <property type="project" value="UniProtKB-SubCell"/>
</dbReference>
<name>A0A6I6IZT5_9RHOB</name>
<dbReference type="AlphaFoldDB" id="A0A6I6IZT5"/>
<feature type="region of interest" description="Disordered" evidence="3">
    <location>
        <begin position="421"/>
        <end position="441"/>
    </location>
</feature>
<feature type="region of interest" description="Disordered" evidence="3">
    <location>
        <begin position="141"/>
        <end position="160"/>
    </location>
</feature>
<keyword evidence="2" id="KW-0964">Secreted</keyword>
<dbReference type="GO" id="GO:0016539">
    <property type="term" value="P:intein-mediated protein splicing"/>
    <property type="evidence" value="ECO:0007669"/>
    <property type="project" value="InterPro"/>
</dbReference>